<keyword evidence="1 7" id="KW-0732">Signal</keyword>
<evidence type="ECO:0000256" key="2">
    <source>
        <dbReference type="ARBA" id="ARBA00022737"/>
    </source>
</evidence>
<evidence type="ECO:0000256" key="5">
    <source>
        <dbReference type="ARBA" id="ARBA00023186"/>
    </source>
</evidence>
<dbReference type="GO" id="GO:0003755">
    <property type="term" value="F:peptidyl-prolyl cis-trans isomerase activity"/>
    <property type="evidence" value="ECO:0007669"/>
    <property type="project" value="UniProtKB-EC"/>
</dbReference>
<dbReference type="PROSITE" id="PS50198">
    <property type="entry name" value="PPIC_PPIASE_2"/>
    <property type="match status" value="2"/>
</dbReference>
<dbReference type="InterPro" id="IPR023058">
    <property type="entry name" value="PPIase_PpiC_CS"/>
</dbReference>
<dbReference type="Gene3D" id="1.10.4030.10">
    <property type="entry name" value="Porin chaperone SurA, peptide-binding domain"/>
    <property type="match status" value="1"/>
</dbReference>
<dbReference type="Gene3D" id="3.10.50.40">
    <property type="match status" value="2"/>
</dbReference>
<comment type="catalytic activity">
    <reaction evidence="7">
        <text>[protein]-peptidylproline (omega=180) = [protein]-peptidylproline (omega=0)</text>
        <dbReference type="Rhea" id="RHEA:16237"/>
        <dbReference type="Rhea" id="RHEA-COMP:10747"/>
        <dbReference type="Rhea" id="RHEA-COMP:10748"/>
        <dbReference type="ChEBI" id="CHEBI:83833"/>
        <dbReference type="ChEBI" id="CHEBI:83834"/>
        <dbReference type="EC" id="5.2.1.8"/>
    </reaction>
</comment>
<dbReference type="InterPro" id="IPR000297">
    <property type="entry name" value="PPIase_PpiC"/>
</dbReference>
<organism evidence="9 10">
    <name type="scientific">Simiduia curdlanivorans</name>
    <dbReference type="NCBI Taxonomy" id="1492769"/>
    <lineage>
        <taxon>Bacteria</taxon>
        <taxon>Pseudomonadati</taxon>
        <taxon>Pseudomonadota</taxon>
        <taxon>Gammaproteobacteria</taxon>
        <taxon>Cellvibrionales</taxon>
        <taxon>Cellvibrionaceae</taxon>
        <taxon>Simiduia</taxon>
    </lineage>
</organism>
<keyword evidence="10" id="KW-1185">Reference proteome</keyword>
<dbReference type="PANTHER" id="PTHR47637">
    <property type="entry name" value="CHAPERONE SURA"/>
    <property type="match status" value="1"/>
</dbReference>
<dbReference type="InterPro" id="IPR023034">
    <property type="entry name" value="PPIase_SurA"/>
</dbReference>
<evidence type="ECO:0000256" key="3">
    <source>
        <dbReference type="ARBA" id="ARBA00022764"/>
    </source>
</evidence>
<dbReference type="InterPro" id="IPR046357">
    <property type="entry name" value="PPIase_dom_sf"/>
</dbReference>
<evidence type="ECO:0000256" key="1">
    <source>
        <dbReference type="ARBA" id="ARBA00022729"/>
    </source>
</evidence>
<feature type="signal peptide" evidence="7">
    <location>
        <begin position="1"/>
        <end position="25"/>
    </location>
</feature>
<feature type="domain" description="PpiC" evidence="8">
    <location>
        <begin position="286"/>
        <end position="385"/>
    </location>
</feature>
<accession>A0ABV8V4L5</accession>
<proteinExistence type="inferred from homology"/>
<comment type="caution">
    <text evidence="9">The sequence shown here is derived from an EMBL/GenBank/DDBJ whole genome shotgun (WGS) entry which is preliminary data.</text>
</comment>
<keyword evidence="5 7" id="KW-0143">Chaperone</keyword>
<name>A0ABV8V4L5_9GAMM</name>
<keyword evidence="6 7" id="KW-0413">Isomerase</keyword>
<dbReference type="PROSITE" id="PS01096">
    <property type="entry name" value="PPIC_PPIASE_1"/>
    <property type="match status" value="1"/>
</dbReference>
<keyword evidence="2 7" id="KW-0677">Repeat</keyword>
<comment type="subcellular location">
    <subcellularLocation>
        <location evidence="7">Periplasm</location>
    </subcellularLocation>
    <text evidence="7">Is capable of associating with the outer membrane.</text>
</comment>
<dbReference type="InterPro" id="IPR015391">
    <property type="entry name" value="SurA_N"/>
</dbReference>
<evidence type="ECO:0000256" key="7">
    <source>
        <dbReference type="HAMAP-Rule" id="MF_01183"/>
    </source>
</evidence>
<feature type="domain" description="PpiC" evidence="8">
    <location>
        <begin position="176"/>
        <end position="277"/>
    </location>
</feature>
<keyword evidence="3 7" id="KW-0574">Periplasm</keyword>
<evidence type="ECO:0000256" key="4">
    <source>
        <dbReference type="ARBA" id="ARBA00023110"/>
    </source>
</evidence>
<dbReference type="SUPFAM" id="SSF109998">
    <property type="entry name" value="Triger factor/SurA peptide-binding domain-like"/>
    <property type="match status" value="1"/>
</dbReference>
<evidence type="ECO:0000313" key="9">
    <source>
        <dbReference type="EMBL" id="MFC4362103.1"/>
    </source>
</evidence>
<dbReference type="InterPro" id="IPR027304">
    <property type="entry name" value="Trigger_fact/SurA_dom_sf"/>
</dbReference>
<dbReference type="Pfam" id="PF13616">
    <property type="entry name" value="Rotamase_3"/>
    <property type="match status" value="1"/>
</dbReference>
<keyword evidence="4 7" id="KW-0697">Rotamase</keyword>
<dbReference type="EMBL" id="JBHSCX010000005">
    <property type="protein sequence ID" value="MFC4362103.1"/>
    <property type="molecule type" value="Genomic_DNA"/>
</dbReference>
<feature type="chain" id="PRO_5044898496" description="Chaperone SurA" evidence="7">
    <location>
        <begin position="26"/>
        <end position="430"/>
    </location>
</feature>
<comment type="function">
    <text evidence="7">Chaperone involved in the correct folding and assembly of outer membrane proteins. Recognizes specific patterns of aromatic residues and the orientation of their side chains, which are found more frequently in integral outer membrane proteins. May act in both early periplasmic and late outer membrane-associated steps of protein maturation.</text>
</comment>
<comment type="domain">
    <text evidence="7">The PPIase activity resides only in the second parvulin domain. The N-terminal region and the C-terminal tail are necessary and sufficient for the chaperone activity of SurA. The PPIase activity is dispensable for SurA to function as a chaperone. The N-terminal region and the C-terminal tail are also required for porin recognition.</text>
</comment>
<dbReference type="PANTHER" id="PTHR47637:SF1">
    <property type="entry name" value="CHAPERONE SURA"/>
    <property type="match status" value="1"/>
</dbReference>
<protein>
    <recommendedName>
        <fullName evidence="7">Chaperone SurA</fullName>
    </recommendedName>
    <alternativeName>
        <fullName evidence="7">Peptidyl-prolyl cis-trans isomerase SurA</fullName>
        <shortName evidence="7">PPIase SurA</shortName>
        <ecNumber evidence="7">5.2.1.8</ecNumber>
    </alternativeName>
    <alternativeName>
        <fullName evidence="7">Rotamase SurA</fullName>
    </alternativeName>
</protein>
<reference evidence="10" key="1">
    <citation type="journal article" date="2019" name="Int. J. Syst. Evol. Microbiol.">
        <title>The Global Catalogue of Microorganisms (GCM) 10K type strain sequencing project: providing services to taxonomists for standard genome sequencing and annotation.</title>
        <authorList>
            <consortium name="The Broad Institute Genomics Platform"/>
            <consortium name="The Broad Institute Genome Sequencing Center for Infectious Disease"/>
            <person name="Wu L."/>
            <person name="Ma J."/>
        </authorList>
    </citation>
    <scope>NUCLEOTIDE SEQUENCE [LARGE SCALE GENOMIC DNA]</scope>
    <source>
        <strain evidence="10">CECT 8570</strain>
    </source>
</reference>
<evidence type="ECO:0000256" key="6">
    <source>
        <dbReference type="ARBA" id="ARBA00023235"/>
    </source>
</evidence>
<sequence length="430" mass="48109" precursor="true">MKYIRKSLACSLVFIASLTALPAVAELEQLDKVVAIVDEGVVMQSELESKLRSIRTKLQASNTELPPEEVLRSQVLDHLVNERIQLQMARRAGAQVSEQELNQMVERIRTSNNLSPEQFAQQLALEGISLNQLREDMRREMLVRQVQQGSVNRRIQVTESEIENFLNSTEGKFWTSPDYLLGHILIAVTSGASEADIVELEAKAKALQQEAMAGADFRRLAVANSSGQNALDGGDLGWRKVAQLPGLFADKVASLKVGEVTEPFRSGAGFHLIKLYEQRGGGEVLVEQTKARHILVKTNELITDVDAFDKLEALRQQVLDGADFAVLAKENSEDLGSALQGGDLGWSNPGQFVPEFEETMKQMGLGEISLPFRSQFGWHILQVLERRKQDMSDTMIKNQAANLLRGRRFEEELQVWLQEIRDEAFVELKL</sequence>
<dbReference type="SUPFAM" id="SSF54534">
    <property type="entry name" value="FKBP-like"/>
    <property type="match status" value="2"/>
</dbReference>
<dbReference type="Pfam" id="PF09312">
    <property type="entry name" value="SurA_N"/>
    <property type="match status" value="1"/>
</dbReference>
<dbReference type="Pfam" id="PF00639">
    <property type="entry name" value="Rotamase"/>
    <property type="match status" value="1"/>
</dbReference>
<dbReference type="Proteomes" id="UP001595840">
    <property type="component" value="Unassembled WGS sequence"/>
</dbReference>
<dbReference type="RefSeq" id="WP_290259120.1">
    <property type="nucleotide sequence ID" value="NZ_JAUFQG010000004.1"/>
</dbReference>
<dbReference type="HAMAP" id="MF_01183">
    <property type="entry name" value="Chaperone_SurA"/>
    <property type="match status" value="1"/>
</dbReference>
<dbReference type="InterPro" id="IPR050280">
    <property type="entry name" value="OMP_Chaperone_SurA"/>
</dbReference>
<dbReference type="EC" id="5.2.1.8" evidence="7"/>
<gene>
    <name evidence="7" type="primary">surA</name>
    <name evidence="9" type="ORF">ACFOX3_07315</name>
</gene>
<evidence type="ECO:0000259" key="8">
    <source>
        <dbReference type="PROSITE" id="PS50198"/>
    </source>
</evidence>
<evidence type="ECO:0000313" key="10">
    <source>
        <dbReference type="Proteomes" id="UP001595840"/>
    </source>
</evidence>